<dbReference type="AlphaFoldDB" id="A0A6H5H8X3"/>
<sequence>MFYVLFYLIYSNSLMCTIRKHPVTLRNWIASVTISSSKVWYPIRTRYLLPIRKIHPTQLQLRNSAQPATADSRARGAASSCGTQPPRRAALSRLCGQARCAETPRQGPPAG</sequence>
<feature type="region of interest" description="Disordered" evidence="1">
    <location>
        <begin position="60"/>
        <end position="87"/>
    </location>
</feature>
<dbReference type="Proteomes" id="UP000479000">
    <property type="component" value="Unassembled WGS sequence"/>
</dbReference>
<proteinExistence type="predicted"/>
<accession>A0A6H5H8X3</accession>
<name>A0A6H5H8X3_9HEMI</name>
<feature type="compositionally biased region" description="Polar residues" evidence="1">
    <location>
        <begin position="60"/>
        <end position="69"/>
    </location>
</feature>
<evidence type="ECO:0000256" key="1">
    <source>
        <dbReference type="SAM" id="MobiDB-lite"/>
    </source>
</evidence>
<reference evidence="2 3" key="1">
    <citation type="submission" date="2020-02" db="EMBL/GenBank/DDBJ databases">
        <authorList>
            <person name="Ferguson B K."/>
        </authorList>
    </citation>
    <scope>NUCLEOTIDE SEQUENCE [LARGE SCALE GENOMIC DNA]</scope>
</reference>
<evidence type="ECO:0000313" key="2">
    <source>
        <dbReference type="EMBL" id="CAB0012751.1"/>
    </source>
</evidence>
<dbReference type="EMBL" id="CADCXU010025632">
    <property type="protein sequence ID" value="CAB0012751.1"/>
    <property type="molecule type" value="Genomic_DNA"/>
</dbReference>
<keyword evidence="3" id="KW-1185">Reference proteome</keyword>
<gene>
    <name evidence="2" type="ORF">NTEN_LOCUS17447</name>
</gene>
<protein>
    <submittedName>
        <fullName evidence="2">Uncharacterized protein</fullName>
    </submittedName>
</protein>
<evidence type="ECO:0000313" key="3">
    <source>
        <dbReference type="Proteomes" id="UP000479000"/>
    </source>
</evidence>
<organism evidence="2 3">
    <name type="scientific">Nesidiocoris tenuis</name>
    <dbReference type="NCBI Taxonomy" id="355587"/>
    <lineage>
        <taxon>Eukaryota</taxon>
        <taxon>Metazoa</taxon>
        <taxon>Ecdysozoa</taxon>
        <taxon>Arthropoda</taxon>
        <taxon>Hexapoda</taxon>
        <taxon>Insecta</taxon>
        <taxon>Pterygota</taxon>
        <taxon>Neoptera</taxon>
        <taxon>Paraneoptera</taxon>
        <taxon>Hemiptera</taxon>
        <taxon>Heteroptera</taxon>
        <taxon>Panheteroptera</taxon>
        <taxon>Cimicomorpha</taxon>
        <taxon>Miridae</taxon>
        <taxon>Dicyphina</taxon>
        <taxon>Nesidiocoris</taxon>
    </lineage>
</organism>